<dbReference type="AlphaFoldDB" id="A0A381YXN2"/>
<protein>
    <submittedName>
        <fullName evidence="1">Uncharacterized protein</fullName>
    </submittedName>
</protein>
<proteinExistence type="predicted"/>
<gene>
    <name evidence="1" type="ORF">METZ01_LOCUS134558</name>
</gene>
<dbReference type="EMBL" id="UINC01019307">
    <property type="protein sequence ID" value="SVA81704.1"/>
    <property type="molecule type" value="Genomic_DNA"/>
</dbReference>
<accession>A0A381YXN2</accession>
<sequence length="57" mass="6571">MPKNKKEEKNPAEMLNDLIKETGTGFFKGFENFFDDVASGAENLFKNSDRNKEKKDK</sequence>
<name>A0A381YXN2_9ZZZZ</name>
<reference evidence="1" key="1">
    <citation type="submission" date="2018-05" db="EMBL/GenBank/DDBJ databases">
        <authorList>
            <person name="Lanie J.A."/>
            <person name="Ng W.-L."/>
            <person name="Kazmierczak K.M."/>
            <person name="Andrzejewski T.M."/>
            <person name="Davidsen T.M."/>
            <person name="Wayne K.J."/>
            <person name="Tettelin H."/>
            <person name="Glass J.I."/>
            <person name="Rusch D."/>
            <person name="Podicherti R."/>
            <person name="Tsui H.-C.T."/>
            <person name="Winkler M.E."/>
        </authorList>
    </citation>
    <scope>NUCLEOTIDE SEQUENCE</scope>
</reference>
<organism evidence="1">
    <name type="scientific">marine metagenome</name>
    <dbReference type="NCBI Taxonomy" id="408172"/>
    <lineage>
        <taxon>unclassified sequences</taxon>
        <taxon>metagenomes</taxon>
        <taxon>ecological metagenomes</taxon>
    </lineage>
</organism>
<evidence type="ECO:0000313" key="1">
    <source>
        <dbReference type="EMBL" id="SVA81704.1"/>
    </source>
</evidence>